<keyword evidence="3 7" id="KW-0418">Kinase</keyword>
<evidence type="ECO:0000313" key="8">
    <source>
        <dbReference type="Proteomes" id="UP001221838"/>
    </source>
</evidence>
<dbReference type="PANTHER" id="PTHR43289">
    <property type="entry name" value="MITOGEN-ACTIVATED PROTEIN KINASE KINASE KINASE 20-RELATED"/>
    <property type="match status" value="1"/>
</dbReference>
<organism evidence="7 8">
    <name type="scientific">Stigmatella ashevillensis</name>
    <dbReference type="NCBI Taxonomy" id="2995309"/>
    <lineage>
        <taxon>Bacteria</taxon>
        <taxon>Pseudomonadati</taxon>
        <taxon>Myxococcota</taxon>
        <taxon>Myxococcia</taxon>
        <taxon>Myxococcales</taxon>
        <taxon>Cystobacterineae</taxon>
        <taxon>Archangiaceae</taxon>
        <taxon>Stigmatella</taxon>
    </lineage>
</organism>
<evidence type="ECO:0000259" key="6">
    <source>
        <dbReference type="PROSITE" id="PS50011"/>
    </source>
</evidence>
<dbReference type="PROSITE" id="PS50011">
    <property type="entry name" value="PROTEIN_KINASE_DOM"/>
    <property type="match status" value="1"/>
</dbReference>
<protein>
    <submittedName>
        <fullName evidence="7">Protein kinase</fullName>
    </submittedName>
</protein>
<reference evidence="7 8" key="1">
    <citation type="submission" date="2022-11" db="EMBL/GenBank/DDBJ databases">
        <title>Minimal conservation of predation-associated metabolite biosynthetic gene clusters underscores biosynthetic potential of Myxococcota including descriptions for ten novel species: Archangium lansinium sp. nov., Myxococcus landrumus sp. nov., Nannocystis bai.</title>
        <authorList>
            <person name="Ahearne A."/>
            <person name="Stevens C."/>
            <person name="Dowd S."/>
        </authorList>
    </citation>
    <scope>NUCLEOTIDE SEQUENCE [LARGE SCALE GENOMIC DNA]</scope>
    <source>
        <strain evidence="7 8">NCWAL01</strain>
    </source>
</reference>
<dbReference type="Gene3D" id="1.10.510.10">
    <property type="entry name" value="Transferase(Phosphotransferase) domain 1"/>
    <property type="match status" value="1"/>
</dbReference>
<keyword evidence="8" id="KW-1185">Reference proteome</keyword>
<dbReference type="InterPro" id="IPR011009">
    <property type="entry name" value="Kinase-like_dom_sf"/>
</dbReference>
<dbReference type="Gene3D" id="1.25.40.10">
    <property type="entry name" value="Tetratricopeptide repeat domain"/>
    <property type="match status" value="2"/>
</dbReference>
<dbReference type="InterPro" id="IPR041664">
    <property type="entry name" value="AAA_16"/>
</dbReference>
<evidence type="ECO:0000256" key="3">
    <source>
        <dbReference type="ARBA" id="ARBA00022777"/>
    </source>
</evidence>
<evidence type="ECO:0000256" key="4">
    <source>
        <dbReference type="ARBA" id="ARBA00022840"/>
    </source>
</evidence>
<dbReference type="Gene3D" id="3.30.200.20">
    <property type="entry name" value="Phosphorylase Kinase, domain 1"/>
    <property type="match status" value="1"/>
</dbReference>
<evidence type="ECO:0000256" key="2">
    <source>
        <dbReference type="ARBA" id="ARBA00022741"/>
    </source>
</evidence>
<dbReference type="InterPro" id="IPR000719">
    <property type="entry name" value="Prot_kinase_dom"/>
</dbReference>
<dbReference type="InterPro" id="IPR011990">
    <property type="entry name" value="TPR-like_helical_dom_sf"/>
</dbReference>
<dbReference type="GO" id="GO:0016301">
    <property type="term" value="F:kinase activity"/>
    <property type="evidence" value="ECO:0007669"/>
    <property type="project" value="UniProtKB-KW"/>
</dbReference>
<dbReference type="InterPro" id="IPR008271">
    <property type="entry name" value="Ser/Thr_kinase_AS"/>
</dbReference>
<feature type="region of interest" description="Disordered" evidence="5">
    <location>
        <begin position="1165"/>
        <end position="1186"/>
    </location>
</feature>
<keyword evidence="1" id="KW-0808">Transferase</keyword>
<dbReference type="PANTHER" id="PTHR43289:SF34">
    <property type="entry name" value="SERINE_THREONINE-PROTEIN KINASE YBDM-RELATED"/>
    <property type="match status" value="1"/>
</dbReference>
<dbReference type="Pfam" id="PF00069">
    <property type="entry name" value="Pkinase"/>
    <property type="match status" value="1"/>
</dbReference>
<evidence type="ECO:0000313" key="7">
    <source>
        <dbReference type="EMBL" id="MDC0711297.1"/>
    </source>
</evidence>
<comment type="caution">
    <text evidence="7">The sequence shown here is derived from an EMBL/GenBank/DDBJ whole genome shotgun (WGS) entry which is preliminary data.</text>
</comment>
<dbReference type="SUPFAM" id="SSF48452">
    <property type="entry name" value="TPR-like"/>
    <property type="match status" value="1"/>
</dbReference>
<dbReference type="InterPro" id="IPR027417">
    <property type="entry name" value="P-loop_NTPase"/>
</dbReference>
<dbReference type="SMART" id="SM00220">
    <property type="entry name" value="S_TKc"/>
    <property type="match status" value="1"/>
</dbReference>
<accession>A0ABT5DCA2</accession>
<dbReference type="SUPFAM" id="SSF56112">
    <property type="entry name" value="Protein kinase-like (PK-like)"/>
    <property type="match status" value="1"/>
</dbReference>
<proteinExistence type="predicted"/>
<keyword evidence="4" id="KW-0067">ATP-binding</keyword>
<dbReference type="Gene3D" id="3.40.50.300">
    <property type="entry name" value="P-loop containing nucleotide triphosphate hydrolases"/>
    <property type="match status" value="1"/>
</dbReference>
<dbReference type="EMBL" id="JAQNDM010000002">
    <property type="protein sequence ID" value="MDC0711297.1"/>
    <property type="molecule type" value="Genomic_DNA"/>
</dbReference>
<evidence type="ECO:0000256" key="1">
    <source>
        <dbReference type="ARBA" id="ARBA00022679"/>
    </source>
</evidence>
<dbReference type="Pfam" id="PF13191">
    <property type="entry name" value="AAA_16"/>
    <property type="match status" value="1"/>
</dbReference>
<evidence type="ECO:0000256" key="5">
    <source>
        <dbReference type="SAM" id="MobiDB-lite"/>
    </source>
</evidence>
<dbReference type="CDD" id="cd14014">
    <property type="entry name" value="STKc_PknB_like"/>
    <property type="match status" value="1"/>
</dbReference>
<sequence length="1201" mass="130253">MRSLAFWGHRETMAPLALEKDAPNVPAALTPGTRVGAYVIEDVLSSGGFGVVHRARDSEQRQVAIKVSKHSARSITAQELVWQQNEIEALTRLRHPALVEVLGYGFLEDGRLYLVMELVQGEVLGQYLQRRGPLETLEALQLTRRIAEALAWCHEAKVLHLDLKPANIIITDALESRVKVLDFGLARLSSGFRTHEGGPVAGTLSYLAPECFFGAVDRFSEKVDLYALGTLLYEMLSLRLPFPGDKPYAEVGTLKRSGAMTPLEEACPRVPSAVAALVRSLLEPEPEQRFGGAGRLAIRLQAVYFDLLQGRVGHRASTPSPVPEQLTHEMPFVGRQRELTLLQEAVDAIADPQGRALMLVGEAGMGKSRLISEVLLRPQGVARLLVGYGRCRQLGELVPYSPLREALGQLVDRMMSLRGEPGQRVRAVAGLSLADEAQELRRLVPELARLLPGKAARGTEGALVQGLGPERVGKALGHLLSALGAVYPLVLVLEDVHWSDEGTLAVLSRLTADPPPGVLLLCTTLPPPRLARTGALRMLTLHALSAEENELLLATLVGGATTPVVRTLMQWVPFLSTGNPLASVRIIQDLQHGGYLSQDADGRIRLSERLRSEYRPPDAVSTVMGRALEAPARRVLRVAALIGRRFLGSDLAALGLFTPEEVRAALAAAEAQRLCSASGDSCTFSSEGVRERLADEVGEDDAAIHRRIAERLRQRNAPSATLGPHWEKAGEMMRAAQVYVEAGLEAERLLEPITASQYLRKAYMLLRALPGTAERDALLVRALCERIRVGGLLGQATELIQFLEHCAALPHLTPVQELSLNSACARVYYAQGDFVRALDFSRKCLAVPVEAAPRGLLCVPKSIVGRALCSTGRFGPAVPLLAEAAALEAEAGEIVEQAHSEGLRALSLAYCGEHRQARECLALASRMAMRLGNPVRMAASLFYAAAVAEAEFRWDEGVKRTAEMLAYIEAHGITGMYLCLALLYAGRQQFHVGQLGRARHLLQQALEVMRRQDTRYGEPSAHAFLGDVEFVAGRLQEARIAYARGLELSNDGSQDEHAAALCLVGQAHLEALAEGPVERVRALASEAVARIKAAGNLSSLVPTLQRSAEALEELGDSAGAAPLFEEWRQLVARLGLAEYDFWPRVAPGPTGEPLAPRQFWRLNSETAPVAHPNPSSSPMELGDGNDETVVRAIVPSETEKP</sequence>
<dbReference type="RefSeq" id="WP_272141253.1">
    <property type="nucleotide sequence ID" value="NZ_JAQNDM010000002.1"/>
</dbReference>
<dbReference type="SUPFAM" id="SSF52540">
    <property type="entry name" value="P-loop containing nucleoside triphosphate hydrolases"/>
    <property type="match status" value="1"/>
</dbReference>
<keyword evidence="2" id="KW-0547">Nucleotide-binding</keyword>
<dbReference type="Proteomes" id="UP001221838">
    <property type="component" value="Unassembled WGS sequence"/>
</dbReference>
<gene>
    <name evidence="7" type="ORF">POL68_22700</name>
</gene>
<dbReference type="PROSITE" id="PS00108">
    <property type="entry name" value="PROTEIN_KINASE_ST"/>
    <property type="match status" value="1"/>
</dbReference>
<name>A0ABT5DCA2_9BACT</name>
<feature type="domain" description="Protein kinase" evidence="6">
    <location>
        <begin position="38"/>
        <end position="305"/>
    </location>
</feature>